<dbReference type="EMBL" id="JH767554">
    <property type="protein sequence ID" value="EON61148.1"/>
    <property type="molecule type" value="Genomic_DNA"/>
</dbReference>
<dbReference type="PANTHER" id="PTHR43712:SF11">
    <property type="entry name" value="O-METHYLTRANSFERASE (AFU_ORTHOLOGUE AFUA_2G17820)-RELATED"/>
    <property type="match status" value="1"/>
</dbReference>
<organism evidence="1 2">
    <name type="scientific">Coniosporium apollinis (strain CBS 100218)</name>
    <name type="common">Rock-inhabiting black yeast</name>
    <dbReference type="NCBI Taxonomy" id="1168221"/>
    <lineage>
        <taxon>Eukaryota</taxon>
        <taxon>Fungi</taxon>
        <taxon>Dikarya</taxon>
        <taxon>Ascomycota</taxon>
        <taxon>Pezizomycotina</taxon>
        <taxon>Dothideomycetes</taxon>
        <taxon>Dothideomycetes incertae sedis</taxon>
        <taxon>Coniosporium</taxon>
    </lineage>
</organism>
<gene>
    <name evidence="1" type="ORF">W97_00359</name>
</gene>
<accession>R7YGZ6</accession>
<evidence type="ECO:0000313" key="1">
    <source>
        <dbReference type="EMBL" id="EON61148.1"/>
    </source>
</evidence>
<reference evidence="2" key="1">
    <citation type="submission" date="2012-06" db="EMBL/GenBank/DDBJ databases">
        <title>The genome sequence of Coniosporium apollinis CBS 100218.</title>
        <authorList>
            <consortium name="The Broad Institute Genome Sequencing Platform"/>
            <person name="Cuomo C."/>
            <person name="Gorbushina A."/>
            <person name="Noack S."/>
            <person name="Walker B."/>
            <person name="Young S.K."/>
            <person name="Zeng Q."/>
            <person name="Gargeya S."/>
            <person name="Fitzgerald M."/>
            <person name="Haas B."/>
            <person name="Abouelleil A."/>
            <person name="Alvarado L."/>
            <person name="Arachchi H.M."/>
            <person name="Berlin A.M."/>
            <person name="Chapman S.B."/>
            <person name="Goldberg J."/>
            <person name="Griggs A."/>
            <person name="Gujja S."/>
            <person name="Hansen M."/>
            <person name="Howarth C."/>
            <person name="Imamovic A."/>
            <person name="Larimer J."/>
            <person name="McCowan C."/>
            <person name="Montmayeur A."/>
            <person name="Murphy C."/>
            <person name="Neiman D."/>
            <person name="Pearson M."/>
            <person name="Priest M."/>
            <person name="Roberts A."/>
            <person name="Saif S."/>
            <person name="Shea T."/>
            <person name="Sisk P."/>
            <person name="Sykes S."/>
            <person name="Wortman J."/>
            <person name="Nusbaum C."/>
            <person name="Birren B."/>
        </authorList>
    </citation>
    <scope>NUCLEOTIDE SEQUENCE [LARGE SCALE GENOMIC DNA]</scope>
    <source>
        <strain evidence="2">CBS 100218</strain>
    </source>
</reference>
<sequence length="151" mass="16893">MVVNCHDGLKLVNSKLPEFLKKTGYKNPTDKDVSAFKYAANTNLHYFEWIFQPGNETQAEAFHNHMKFKTTARKWYETVPVDEIFGTPSDASAVLLVDVGENTGHDILGFHRAHPNLPGQLILQDLPTTIQSLDAAKLEPIEAGAHDFFTP</sequence>
<dbReference type="eggNOG" id="KOG3178">
    <property type="taxonomic scope" value="Eukaryota"/>
</dbReference>
<evidence type="ECO:0008006" key="3">
    <source>
        <dbReference type="Google" id="ProtNLM"/>
    </source>
</evidence>
<dbReference type="AlphaFoldDB" id="R7YGZ6"/>
<dbReference type="OrthoDB" id="3340390at2759"/>
<dbReference type="HOGENOM" id="CLU_129453_0_0_1"/>
<dbReference type="RefSeq" id="XP_007776465.1">
    <property type="nucleotide sequence ID" value="XM_007778275.1"/>
</dbReference>
<dbReference type="OMA" id="AHNTEDS"/>
<name>R7YGZ6_CONA1</name>
<dbReference type="STRING" id="1168221.R7YGZ6"/>
<dbReference type="GeneID" id="19897670"/>
<dbReference type="Proteomes" id="UP000016924">
    <property type="component" value="Unassembled WGS sequence"/>
</dbReference>
<evidence type="ECO:0000313" key="2">
    <source>
        <dbReference type="Proteomes" id="UP000016924"/>
    </source>
</evidence>
<dbReference type="InterPro" id="IPR029063">
    <property type="entry name" value="SAM-dependent_MTases_sf"/>
</dbReference>
<proteinExistence type="predicted"/>
<keyword evidence="2" id="KW-1185">Reference proteome</keyword>
<dbReference type="PANTHER" id="PTHR43712">
    <property type="entry name" value="PUTATIVE (AFU_ORTHOLOGUE AFUA_4G14580)-RELATED"/>
    <property type="match status" value="1"/>
</dbReference>
<dbReference type="Gene3D" id="3.40.50.150">
    <property type="entry name" value="Vaccinia Virus protein VP39"/>
    <property type="match status" value="1"/>
</dbReference>
<protein>
    <recommendedName>
        <fullName evidence="3">O-methyltransferase domain-containing protein</fullName>
    </recommendedName>
</protein>